<evidence type="ECO:0000313" key="2">
    <source>
        <dbReference type="Proteomes" id="UP000267166"/>
    </source>
</evidence>
<reference evidence="1 2" key="1">
    <citation type="submission" date="2018-09" db="EMBL/GenBank/DDBJ databases">
        <title>The draft genome of Acinetobacter sp. strains.</title>
        <authorList>
            <person name="Qin J."/>
            <person name="Feng Y."/>
            <person name="Zong Z."/>
        </authorList>
    </citation>
    <scope>NUCLEOTIDE SEQUENCE [LARGE SCALE GENOMIC DNA]</scope>
    <source>
        <strain evidence="1 2">WCHAc060003</strain>
    </source>
</reference>
<sequence length="89" mass="10376">MRSSAEHELLQAIFNEMQELKKAIQIKDERRVNVREFAQRMNVTPATLYNRIKEGLIREPHKDGKLSYWLNSYVNSIITQSLNSDKVAA</sequence>
<dbReference type="AlphaFoldDB" id="A0A498CT58"/>
<dbReference type="EMBL" id="RCHD01000056">
    <property type="protein sequence ID" value="RLL30518.1"/>
    <property type="molecule type" value="Genomic_DNA"/>
</dbReference>
<dbReference type="Proteomes" id="UP000267166">
    <property type="component" value="Unassembled WGS sequence"/>
</dbReference>
<accession>A0A498CT58</accession>
<dbReference type="RefSeq" id="WP_121594941.1">
    <property type="nucleotide sequence ID" value="NZ_RCHD01000056.1"/>
</dbReference>
<protein>
    <submittedName>
        <fullName evidence="1">Uncharacterized protein</fullName>
    </submittedName>
</protein>
<name>A0A498CT58_9GAMM</name>
<organism evidence="1 2">
    <name type="scientific">Acinetobacter cumulans</name>
    <dbReference type="NCBI Taxonomy" id="2136182"/>
    <lineage>
        <taxon>Bacteria</taxon>
        <taxon>Pseudomonadati</taxon>
        <taxon>Pseudomonadota</taxon>
        <taxon>Gammaproteobacteria</taxon>
        <taxon>Moraxellales</taxon>
        <taxon>Moraxellaceae</taxon>
        <taxon>Acinetobacter</taxon>
    </lineage>
</organism>
<proteinExistence type="predicted"/>
<gene>
    <name evidence="1" type="ORF">D9K80_16055</name>
</gene>
<evidence type="ECO:0000313" key="1">
    <source>
        <dbReference type="EMBL" id="RLL30518.1"/>
    </source>
</evidence>
<comment type="caution">
    <text evidence="1">The sequence shown here is derived from an EMBL/GenBank/DDBJ whole genome shotgun (WGS) entry which is preliminary data.</text>
</comment>